<gene>
    <name evidence="2" type="ORF">ERS008530_03754</name>
    <name evidence="3" type="ORF">FOC37_04410</name>
</gene>
<dbReference type="AlphaFoldDB" id="A0A0T9MSU6"/>
<evidence type="ECO:0000313" key="2">
    <source>
        <dbReference type="EMBL" id="CNG43469.1"/>
    </source>
</evidence>
<organism evidence="2 4">
    <name type="scientific">Yersinia intermedia</name>
    <dbReference type="NCBI Taxonomy" id="631"/>
    <lineage>
        <taxon>Bacteria</taxon>
        <taxon>Pseudomonadati</taxon>
        <taxon>Pseudomonadota</taxon>
        <taxon>Gammaproteobacteria</taxon>
        <taxon>Enterobacterales</taxon>
        <taxon>Yersiniaceae</taxon>
        <taxon>Yersinia</taxon>
    </lineage>
</organism>
<dbReference type="Proteomes" id="UP000038750">
    <property type="component" value="Unassembled WGS sequence"/>
</dbReference>
<dbReference type="EMBL" id="CP046294">
    <property type="protein sequence ID" value="QGR69677.1"/>
    <property type="molecule type" value="Genomic_DNA"/>
</dbReference>
<proteinExistence type="predicted"/>
<reference evidence="3 5" key="2">
    <citation type="submission" date="2019-11" db="EMBL/GenBank/DDBJ databases">
        <title>FDA dAtabase for Regulatory Grade micrObial Sequences (FDA-ARGOS): Supporting development and validation of Infectious Disease Dx tests.</title>
        <authorList>
            <person name="Patel R."/>
            <person name="Rucinski S."/>
            <person name="Tallon L."/>
            <person name="Sadzewicz L."/>
            <person name="Vavikolanu K."/>
            <person name="Mehta A."/>
            <person name="Aluvathingal J."/>
            <person name="Nadendla S."/>
            <person name="Nandy P."/>
            <person name="Geyer C."/>
            <person name="Yan Y."/>
            <person name="Sichtig H."/>
        </authorList>
    </citation>
    <scope>NUCLEOTIDE SEQUENCE [LARGE SCALE GENOMIC DNA]</scope>
    <source>
        <strain evidence="3 5">FDAARGOS_729</strain>
    </source>
</reference>
<feature type="transmembrane region" description="Helical" evidence="1">
    <location>
        <begin position="36"/>
        <end position="54"/>
    </location>
</feature>
<keyword evidence="1" id="KW-0472">Membrane</keyword>
<evidence type="ECO:0000313" key="4">
    <source>
        <dbReference type="Proteomes" id="UP000038750"/>
    </source>
</evidence>
<dbReference type="InterPro" id="IPR008473">
    <property type="entry name" value="Phage_holin_3_7"/>
</dbReference>
<name>A0A0T9MSU6_YERIN</name>
<protein>
    <submittedName>
        <fullName evidence="3">Phage holin family protein</fullName>
    </submittedName>
    <submittedName>
        <fullName evidence="2">Protein of uncharacterized function (DUF754)</fullName>
    </submittedName>
</protein>
<keyword evidence="5" id="KW-1185">Reference proteome</keyword>
<feature type="transmembrane region" description="Helical" evidence="1">
    <location>
        <begin position="6"/>
        <end position="24"/>
    </location>
</feature>
<dbReference type="OrthoDB" id="6455699at2"/>
<accession>A0A0T9MSU6</accession>
<dbReference type="RefSeq" id="WP_050074310.1">
    <property type="nucleotide sequence ID" value="NZ_CP046293.1"/>
</dbReference>
<feature type="transmembrane region" description="Helical" evidence="1">
    <location>
        <begin position="66"/>
        <end position="89"/>
    </location>
</feature>
<keyword evidence="1" id="KW-0812">Transmembrane</keyword>
<keyword evidence="1" id="KW-1133">Transmembrane helix</keyword>
<dbReference type="Proteomes" id="UP000424966">
    <property type="component" value="Chromosome"/>
</dbReference>
<evidence type="ECO:0000313" key="5">
    <source>
        <dbReference type="Proteomes" id="UP000424966"/>
    </source>
</evidence>
<dbReference type="GeneID" id="58045478"/>
<reference evidence="2 4" key="1">
    <citation type="submission" date="2015-03" db="EMBL/GenBank/DDBJ databases">
        <authorList>
            <person name="Murphy D."/>
        </authorList>
    </citation>
    <scope>NUCLEOTIDE SEQUENCE [LARGE SCALE GENOMIC DNA]</scope>
    <source>
        <strain evidence="2 4">BR165/97</strain>
    </source>
</reference>
<sequence length="92" mass="10002">MNTLLLIINSMSCGLIALRLMFYTSNGAVHKPLVSFIAYLIVVATGSVPIRALMGDYPVHDISETVLNTVLCIAVFAVRGNLAQLFYGLRSQ</sequence>
<evidence type="ECO:0000256" key="1">
    <source>
        <dbReference type="SAM" id="Phobius"/>
    </source>
</evidence>
<dbReference type="EMBL" id="CPZJ01000018">
    <property type="protein sequence ID" value="CNG43469.1"/>
    <property type="molecule type" value="Genomic_DNA"/>
</dbReference>
<dbReference type="Pfam" id="PF05449">
    <property type="entry name" value="Phage_holin_3_7"/>
    <property type="match status" value="1"/>
</dbReference>
<evidence type="ECO:0000313" key="3">
    <source>
        <dbReference type="EMBL" id="QGR69677.1"/>
    </source>
</evidence>